<keyword evidence="5 10" id="KW-0067">ATP-binding</keyword>
<evidence type="ECO:0000256" key="3">
    <source>
        <dbReference type="ARBA" id="ARBA00022496"/>
    </source>
</evidence>
<dbReference type="GO" id="GO:0005524">
    <property type="term" value="F:ATP binding"/>
    <property type="evidence" value="ECO:0007669"/>
    <property type="project" value="UniProtKB-KW"/>
</dbReference>
<evidence type="ECO:0000256" key="2">
    <source>
        <dbReference type="ARBA" id="ARBA00022475"/>
    </source>
</evidence>
<dbReference type="SUPFAM" id="SSF52540">
    <property type="entry name" value="P-loop containing nucleoside triphosphate hydrolases"/>
    <property type="match status" value="1"/>
</dbReference>
<dbReference type="EMBL" id="FNNI01000001">
    <property type="protein sequence ID" value="SDW31892.1"/>
    <property type="molecule type" value="Genomic_DNA"/>
</dbReference>
<keyword evidence="4" id="KW-0547">Nucleotide-binding</keyword>
<keyword evidence="1" id="KW-0813">Transport</keyword>
<name>A0A1H2SJY4_9GAMM</name>
<dbReference type="InterPro" id="IPR050093">
    <property type="entry name" value="ABC_SmlMolc_Importer"/>
</dbReference>
<dbReference type="OrthoDB" id="9802264at2"/>
<dbReference type="Pfam" id="PF00005">
    <property type="entry name" value="ABC_tran"/>
    <property type="match status" value="1"/>
</dbReference>
<keyword evidence="7" id="KW-0406">Ion transport</keyword>
<keyword evidence="6" id="KW-0408">Iron</keyword>
<evidence type="ECO:0000256" key="6">
    <source>
        <dbReference type="ARBA" id="ARBA00023004"/>
    </source>
</evidence>
<evidence type="ECO:0000256" key="7">
    <source>
        <dbReference type="ARBA" id="ARBA00023065"/>
    </source>
</evidence>
<dbReference type="InterPro" id="IPR027417">
    <property type="entry name" value="P-loop_NTPase"/>
</dbReference>
<keyword evidence="2" id="KW-1003">Cell membrane</keyword>
<dbReference type="InterPro" id="IPR003593">
    <property type="entry name" value="AAA+_ATPase"/>
</dbReference>
<proteinExistence type="predicted"/>
<dbReference type="PROSITE" id="PS00211">
    <property type="entry name" value="ABC_TRANSPORTER_1"/>
    <property type="match status" value="1"/>
</dbReference>
<dbReference type="InterPro" id="IPR008995">
    <property type="entry name" value="Mo/tungstate-bd_C_term_dom"/>
</dbReference>
<dbReference type="GO" id="GO:0016887">
    <property type="term" value="F:ATP hydrolysis activity"/>
    <property type="evidence" value="ECO:0007669"/>
    <property type="project" value="InterPro"/>
</dbReference>
<reference evidence="10 11" key="1">
    <citation type="submission" date="2016-10" db="EMBL/GenBank/DDBJ databases">
        <authorList>
            <person name="de Groot N.N."/>
        </authorList>
    </citation>
    <scope>NUCLEOTIDE SEQUENCE [LARGE SCALE GENOMIC DNA]</scope>
    <source>
        <strain evidence="10 11">DSM 19219</strain>
    </source>
</reference>
<evidence type="ECO:0000256" key="5">
    <source>
        <dbReference type="ARBA" id="ARBA00022840"/>
    </source>
</evidence>
<gene>
    <name evidence="10" type="ORF">SAMN05443545_101582</name>
</gene>
<dbReference type="InterPro" id="IPR015853">
    <property type="entry name" value="ABC_transpr_FbpC"/>
</dbReference>
<evidence type="ECO:0000256" key="4">
    <source>
        <dbReference type="ARBA" id="ARBA00022741"/>
    </source>
</evidence>
<evidence type="ECO:0000259" key="9">
    <source>
        <dbReference type="PROSITE" id="PS50893"/>
    </source>
</evidence>
<dbReference type="Gene3D" id="3.40.50.300">
    <property type="entry name" value="P-loop containing nucleotide triphosphate hydrolases"/>
    <property type="match status" value="1"/>
</dbReference>
<evidence type="ECO:0000256" key="8">
    <source>
        <dbReference type="ARBA" id="ARBA00023136"/>
    </source>
</evidence>
<evidence type="ECO:0000256" key="1">
    <source>
        <dbReference type="ARBA" id="ARBA00022448"/>
    </source>
</evidence>
<feature type="domain" description="ABC transporter" evidence="9">
    <location>
        <begin position="9"/>
        <end position="244"/>
    </location>
</feature>
<dbReference type="STRING" id="574349.SAMN05443545_101582"/>
<dbReference type="PROSITE" id="PS50893">
    <property type="entry name" value="ABC_TRANSPORTER_2"/>
    <property type="match status" value="1"/>
</dbReference>
<dbReference type="GO" id="GO:0016020">
    <property type="term" value="C:membrane"/>
    <property type="evidence" value="ECO:0007669"/>
    <property type="project" value="InterPro"/>
</dbReference>
<dbReference type="GO" id="GO:0015408">
    <property type="term" value="F:ABC-type ferric iron transporter activity"/>
    <property type="evidence" value="ECO:0007669"/>
    <property type="project" value="InterPro"/>
</dbReference>
<keyword evidence="11" id="KW-1185">Reference proteome</keyword>
<protein>
    <submittedName>
        <fullName evidence="10">Molybdate transport system ATP-binding protein</fullName>
    </submittedName>
</protein>
<evidence type="ECO:0000313" key="10">
    <source>
        <dbReference type="EMBL" id="SDW31892.1"/>
    </source>
</evidence>
<sequence length="380" mass="42279">MAWPGAREAQVSELDVALFQSTPIPLAAKFHCQPGELLALVGPSGSGKTTLLRTIAGLYRPTNGWVRCAGRVWFDTDDGYCLTPQQRRVGVVFQDYALFPHLTACQNVMIAMGHVPVQERRERAVQWLARVRLNGLEDRYPNTLSGGQCQRVAVARALARDPWVLLLDEPFSAVDQVTRRRLQRELALLRETIDIPMVLVTHDLEEATALADRLCVLQAGKTLQTGPPETLFRRPDSPQVARLLDKHNVFQGDIVECEGERHLEWGPYQLEVHADLGSFAPGERVHWYVPPSDVILHRRGRPSRGERENPVESLVTEVIVLGGMALVTLSFAHSRDTLRFEISTHAARRNGLAKGESVVVTLLAGGIHVMADTPIHEEMS</sequence>
<dbReference type="CDD" id="cd03259">
    <property type="entry name" value="ABC_Carb_Solutes_like"/>
    <property type="match status" value="1"/>
</dbReference>
<keyword evidence="8" id="KW-0472">Membrane</keyword>
<dbReference type="Proteomes" id="UP000198500">
    <property type="component" value="Unassembled WGS sequence"/>
</dbReference>
<dbReference type="AlphaFoldDB" id="A0A1H2SJY4"/>
<dbReference type="SUPFAM" id="SSF50331">
    <property type="entry name" value="MOP-like"/>
    <property type="match status" value="1"/>
</dbReference>
<dbReference type="PANTHER" id="PTHR42781">
    <property type="entry name" value="SPERMIDINE/PUTRESCINE IMPORT ATP-BINDING PROTEIN POTA"/>
    <property type="match status" value="1"/>
</dbReference>
<dbReference type="SMART" id="SM00382">
    <property type="entry name" value="AAA"/>
    <property type="match status" value="1"/>
</dbReference>
<evidence type="ECO:0000313" key="11">
    <source>
        <dbReference type="Proteomes" id="UP000198500"/>
    </source>
</evidence>
<keyword evidence="3" id="KW-0410">Iron transport</keyword>
<dbReference type="InterPro" id="IPR017871">
    <property type="entry name" value="ABC_transporter-like_CS"/>
</dbReference>
<accession>A0A1H2SJY4</accession>
<dbReference type="InterPro" id="IPR003439">
    <property type="entry name" value="ABC_transporter-like_ATP-bd"/>
</dbReference>
<dbReference type="PANTHER" id="PTHR42781:SF4">
    <property type="entry name" value="SPERMIDINE_PUTRESCINE IMPORT ATP-BINDING PROTEIN POTA"/>
    <property type="match status" value="1"/>
</dbReference>
<organism evidence="10 11">
    <name type="scientific">Aidingimonas halophila</name>
    <dbReference type="NCBI Taxonomy" id="574349"/>
    <lineage>
        <taxon>Bacteria</taxon>
        <taxon>Pseudomonadati</taxon>
        <taxon>Pseudomonadota</taxon>
        <taxon>Gammaproteobacteria</taxon>
        <taxon>Oceanospirillales</taxon>
        <taxon>Halomonadaceae</taxon>
        <taxon>Aidingimonas</taxon>
    </lineage>
</organism>